<organism evidence="1 2">
    <name type="scientific">Pleurodeles waltl</name>
    <name type="common">Iberian ribbed newt</name>
    <dbReference type="NCBI Taxonomy" id="8319"/>
    <lineage>
        <taxon>Eukaryota</taxon>
        <taxon>Metazoa</taxon>
        <taxon>Chordata</taxon>
        <taxon>Craniata</taxon>
        <taxon>Vertebrata</taxon>
        <taxon>Euteleostomi</taxon>
        <taxon>Amphibia</taxon>
        <taxon>Batrachia</taxon>
        <taxon>Caudata</taxon>
        <taxon>Salamandroidea</taxon>
        <taxon>Salamandridae</taxon>
        <taxon>Pleurodelinae</taxon>
        <taxon>Pleurodeles</taxon>
    </lineage>
</organism>
<gene>
    <name evidence="1" type="ORF">NDU88_000103</name>
</gene>
<comment type="caution">
    <text evidence="1">The sequence shown here is derived from an EMBL/GenBank/DDBJ whole genome shotgun (WGS) entry which is preliminary data.</text>
</comment>
<evidence type="ECO:0000313" key="2">
    <source>
        <dbReference type="Proteomes" id="UP001066276"/>
    </source>
</evidence>
<name>A0AAV7U646_PLEWA</name>
<keyword evidence="2" id="KW-1185">Reference proteome</keyword>
<accession>A0AAV7U646</accession>
<sequence length="80" mass="9010">MCRLLGDVPLQALSSEDREELEQDLSEAEVGKAIRELQYGKAAGPNGIPVCGRGCCKTRYTRFKRQGKRGSFQRIRDRPL</sequence>
<dbReference type="EMBL" id="JANPWB010000005">
    <property type="protein sequence ID" value="KAJ1183278.1"/>
    <property type="molecule type" value="Genomic_DNA"/>
</dbReference>
<dbReference type="AlphaFoldDB" id="A0AAV7U646"/>
<reference evidence="1" key="1">
    <citation type="journal article" date="2022" name="bioRxiv">
        <title>Sequencing and chromosome-scale assembly of the giantPleurodeles waltlgenome.</title>
        <authorList>
            <person name="Brown T."/>
            <person name="Elewa A."/>
            <person name="Iarovenko S."/>
            <person name="Subramanian E."/>
            <person name="Araus A.J."/>
            <person name="Petzold A."/>
            <person name="Susuki M."/>
            <person name="Suzuki K.-i.T."/>
            <person name="Hayashi T."/>
            <person name="Toyoda A."/>
            <person name="Oliveira C."/>
            <person name="Osipova E."/>
            <person name="Leigh N.D."/>
            <person name="Simon A."/>
            <person name="Yun M.H."/>
        </authorList>
    </citation>
    <scope>NUCLEOTIDE SEQUENCE</scope>
    <source>
        <strain evidence="1">20211129_DDA</strain>
        <tissue evidence="1">Liver</tissue>
    </source>
</reference>
<protein>
    <submittedName>
        <fullName evidence="1">Uncharacterized protein</fullName>
    </submittedName>
</protein>
<evidence type="ECO:0000313" key="1">
    <source>
        <dbReference type="EMBL" id="KAJ1183278.1"/>
    </source>
</evidence>
<proteinExistence type="predicted"/>
<dbReference type="Proteomes" id="UP001066276">
    <property type="component" value="Chromosome 3_1"/>
</dbReference>